<evidence type="ECO:0000256" key="5">
    <source>
        <dbReference type="ARBA" id="ARBA00023204"/>
    </source>
</evidence>
<keyword evidence="3 8" id="KW-0808">Transferase</keyword>
<keyword evidence="2 8" id="KW-0489">Methyltransferase</keyword>
<dbReference type="EC" id="2.1.1.63" evidence="8"/>
<keyword evidence="5" id="KW-0234">DNA repair</keyword>
<name>A0A6N2VBF2_9FIRM</name>
<dbReference type="PANTHER" id="PTHR42942:SF1">
    <property type="entry name" value="ALKYLTRANSFERASE-LIKE PROTEIN 1"/>
    <property type="match status" value="1"/>
</dbReference>
<evidence type="ECO:0000256" key="1">
    <source>
        <dbReference type="ARBA" id="ARBA00001286"/>
    </source>
</evidence>
<dbReference type="Gene3D" id="1.10.10.10">
    <property type="entry name" value="Winged helix-like DNA-binding domain superfamily/Winged helix DNA-binding domain"/>
    <property type="match status" value="1"/>
</dbReference>
<evidence type="ECO:0000256" key="6">
    <source>
        <dbReference type="ARBA" id="ARBA00049348"/>
    </source>
</evidence>
<dbReference type="SUPFAM" id="SSF46767">
    <property type="entry name" value="Methylated DNA-protein cysteine methyltransferase, C-terminal domain"/>
    <property type="match status" value="1"/>
</dbReference>
<dbReference type="EMBL" id="CACRSL010000005">
    <property type="protein sequence ID" value="VYT26823.1"/>
    <property type="molecule type" value="Genomic_DNA"/>
</dbReference>
<sequence>MEEGFFTRVYQIVERIPPGKVATYGQVAFLAGSPRAARAVGEAMRRCPYFEVPCHRVLNRRGELSPAPAFGGPGVQQGRLEAEGVAVGPDNRVDLTQFQWDGK</sequence>
<dbReference type="GO" id="GO:0032259">
    <property type="term" value="P:methylation"/>
    <property type="evidence" value="ECO:0007669"/>
    <property type="project" value="UniProtKB-KW"/>
</dbReference>
<dbReference type="NCBIfam" id="TIGR00589">
    <property type="entry name" value="ogt"/>
    <property type="match status" value="1"/>
</dbReference>
<evidence type="ECO:0000259" key="7">
    <source>
        <dbReference type="Pfam" id="PF01035"/>
    </source>
</evidence>
<dbReference type="InterPro" id="IPR014048">
    <property type="entry name" value="MethylDNA_cys_MeTrfase_DNA-bd"/>
</dbReference>
<keyword evidence="4" id="KW-0227">DNA damage</keyword>
<evidence type="ECO:0000256" key="3">
    <source>
        <dbReference type="ARBA" id="ARBA00022679"/>
    </source>
</evidence>
<dbReference type="GO" id="GO:0006281">
    <property type="term" value="P:DNA repair"/>
    <property type="evidence" value="ECO:0007669"/>
    <property type="project" value="UniProtKB-KW"/>
</dbReference>
<evidence type="ECO:0000256" key="4">
    <source>
        <dbReference type="ARBA" id="ARBA00022763"/>
    </source>
</evidence>
<dbReference type="CDD" id="cd06445">
    <property type="entry name" value="ATase"/>
    <property type="match status" value="1"/>
</dbReference>
<dbReference type="PANTHER" id="PTHR42942">
    <property type="entry name" value="6-O-METHYLGUANINE DNA METHYLTRANSFERASE"/>
    <property type="match status" value="1"/>
</dbReference>
<dbReference type="PROSITE" id="PS00374">
    <property type="entry name" value="MGMT"/>
    <property type="match status" value="1"/>
</dbReference>
<comment type="catalytic activity">
    <reaction evidence="6">
        <text>a 6-O-methyl-2'-deoxyguanosine in DNA + L-cysteinyl-[protein] = S-methyl-L-cysteinyl-[protein] + a 2'-deoxyguanosine in DNA</text>
        <dbReference type="Rhea" id="RHEA:24000"/>
        <dbReference type="Rhea" id="RHEA-COMP:10131"/>
        <dbReference type="Rhea" id="RHEA-COMP:10132"/>
        <dbReference type="Rhea" id="RHEA-COMP:11367"/>
        <dbReference type="Rhea" id="RHEA-COMP:11368"/>
        <dbReference type="ChEBI" id="CHEBI:29950"/>
        <dbReference type="ChEBI" id="CHEBI:82612"/>
        <dbReference type="ChEBI" id="CHEBI:85445"/>
        <dbReference type="ChEBI" id="CHEBI:85448"/>
        <dbReference type="EC" id="2.1.1.63"/>
    </reaction>
</comment>
<evidence type="ECO:0000256" key="2">
    <source>
        <dbReference type="ARBA" id="ARBA00022603"/>
    </source>
</evidence>
<proteinExistence type="predicted"/>
<reference evidence="8" key="1">
    <citation type="submission" date="2019-11" db="EMBL/GenBank/DDBJ databases">
        <authorList>
            <person name="Feng L."/>
        </authorList>
    </citation>
    <scope>NUCLEOTIDE SEQUENCE</scope>
    <source>
        <strain evidence="8">AundefinedLFYP135</strain>
    </source>
</reference>
<gene>
    <name evidence="8" type="primary">ogt_3</name>
    <name evidence="8" type="ORF">AULFYP135_02378</name>
</gene>
<feature type="domain" description="Methylated-DNA-[protein]-cysteine S-methyltransferase DNA binding" evidence="7">
    <location>
        <begin position="5"/>
        <end position="85"/>
    </location>
</feature>
<dbReference type="InterPro" id="IPR036388">
    <property type="entry name" value="WH-like_DNA-bd_sf"/>
</dbReference>
<dbReference type="Pfam" id="PF01035">
    <property type="entry name" value="DNA_binding_1"/>
    <property type="match status" value="1"/>
</dbReference>
<evidence type="ECO:0000313" key="8">
    <source>
        <dbReference type="EMBL" id="VYT26823.1"/>
    </source>
</evidence>
<comment type="catalytic activity">
    <reaction evidence="1">
        <text>a 4-O-methyl-thymidine in DNA + L-cysteinyl-[protein] = a thymidine in DNA + S-methyl-L-cysteinyl-[protein]</text>
        <dbReference type="Rhea" id="RHEA:53428"/>
        <dbReference type="Rhea" id="RHEA-COMP:10131"/>
        <dbReference type="Rhea" id="RHEA-COMP:10132"/>
        <dbReference type="Rhea" id="RHEA-COMP:13555"/>
        <dbReference type="Rhea" id="RHEA-COMP:13556"/>
        <dbReference type="ChEBI" id="CHEBI:29950"/>
        <dbReference type="ChEBI" id="CHEBI:82612"/>
        <dbReference type="ChEBI" id="CHEBI:137386"/>
        <dbReference type="ChEBI" id="CHEBI:137387"/>
        <dbReference type="EC" id="2.1.1.63"/>
    </reaction>
</comment>
<dbReference type="InterPro" id="IPR001497">
    <property type="entry name" value="MethylDNA_cys_MeTrfase_AS"/>
</dbReference>
<dbReference type="GO" id="GO:0003908">
    <property type="term" value="F:methylated-DNA-[protein]-cysteine S-methyltransferase activity"/>
    <property type="evidence" value="ECO:0007669"/>
    <property type="project" value="UniProtKB-EC"/>
</dbReference>
<protein>
    <submittedName>
        <fullName evidence="8">Methylated-DNA--protein-cysteine methyltransferase, constitutive</fullName>
        <ecNumber evidence="8">2.1.1.63</ecNumber>
    </submittedName>
</protein>
<accession>A0A6N2VBF2</accession>
<organism evidence="8">
    <name type="scientific">uncultured Anaerotruncus sp</name>
    <dbReference type="NCBI Taxonomy" id="905011"/>
    <lineage>
        <taxon>Bacteria</taxon>
        <taxon>Bacillati</taxon>
        <taxon>Bacillota</taxon>
        <taxon>Clostridia</taxon>
        <taxon>Eubacteriales</taxon>
        <taxon>Oscillospiraceae</taxon>
        <taxon>Anaerotruncus</taxon>
        <taxon>environmental samples</taxon>
    </lineage>
</organism>
<dbReference type="InterPro" id="IPR052520">
    <property type="entry name" value="ATL_DNA_repair"/>
</dbReference>
<dbReference type="InterPro" id="IPR036217">
    <property type="entry name" value="MethylDNA_cys_MeTrfase_DNAb"/>
</dbReference>
<dbReference type="AlphaFoldDB" id="A0A6N2VBF2"/>